<dbReference type="VEuPathDB" id="VectorBase:ISCP_034769"/>
<evidence type="ECO:0007829" key="4">
    <source>
        <dbReference type="PeptideAtlas" id="B7PXW5"/>
    </source>
</evidence>
<dbReference type="STRING" id="6945.B7PXW5"/>
<dbReference type="Gene3D" id="1.10.150.320">
    <property type="entry name" value="Photosystem II 12 kDa extrinsic protein"/>
    <property type="match status" value="1"/>
</dbReference>
<reference evidence="2" key="2">
    <citation type="submission" date="2020-05" db="UniProtKB">
        <authorList>
            <consortium name="EnsemblMetazoa"/>
        </authorList>
    </citation>
    <scope>IDENTIFICATION</scope>
    <source>
        <strain evidence="2">wikel</strain>
    </source>
</reference>
<evidence type="ECO:0000313" key="3">
    <source>
        <dbReference type="Proteomes" id="UP000001555"/>
    </source>
</evidence>
<dbReference type="Pfam" id="PF12836">
    <property type="entry name" value="HHH_3"/>
    <property type="match status" value="1"/>
</dbReference>
<dbReference type="VEuPathDB" id="VectorBase:ISCW020700"/>
<dbReference type="InterPro" id="IPR051675">
    <property type="entry name" value="Endo/Exo/Phosphatase_dom_1"/>
</dbReference>
<dbReference type="InParanoid" id="B7PXW5"/>
<evidence type="ECO:0000313" key="1">
    <source>
        <dbReference type="EMBL" id="EEC11437.1"/>
    </source>
</evidence>
<dbReference type="OrthoDB" id="6237065at2759"/>
<dbReference type="HOGENOM" id="CLU_889299_0_0_1"/>
<evidence type="ECO:0008006" key="5">
    <source>
        <dbReference type="Google" id="ProtNLM"/>
    </source>
</evidence>
<organism>
    <name type="scientific">Ixodes scapularis</name>
    <name type="common">Black-legged tick</name>
    <name type="synonym">Deer tick</name>
    <dbReference type="NCBI Taxonomy" id="6945"/>
    <lineage>
        <taxon>Eukaryota</taxon>
        <taxon>Metazoa</taxon>
        <taxon>Ecdysozoa</taxon>
        <taxon>Arthropoda</taxon>
        <taxon>Chelicerata</taxon>
        <taxon>Arachnida</taxon>
        <taxon>Acari</taxon>
        <taxon>Parasitiformes</taxon>
        <taxon>Ixodida</taxon>
        <taxon>Ixodoidea</taxon>
        <taxon>Ixodidae</taxon>
        <taxon>Ixodinae</taxon>
        <taxon>Ixodes</taxon>
    </lineage>
</organism>
<dbReference type="SUPFAM" id="SSF47781">
    <property type="entry name" value="RuvA domain 2-like"/>
    <property type="match status" value="1"/>
</dbReference>
<dbReference type="GO" id="GO:0005886">
    <property type="term" value="C:plasma membrane"/>
    <property type="evidence" value="ECO:0000318"/>
    <property type="project" value="GO_Central"/>
</dbReference>
<dbReference type="PANTHER" id="PTHR21180">
    <property type="entry name" value="ENDONUCLEASE/EXONUCLEASE/PHOSPHATASE FAMILY DOMAIN-CONTAINING PROTEIN 1"/>
    <property type="match status" value="1"/>
</dbReference>
<dbReference type="EMBL" id="ABJB010827200">
    <property type="status" value="NOT_ANNOTATED_CDS"/>
    <property type="molecule type" value="Genomic_DNA"/>
</dbReference>
<protein>
    <recommendedName>
        <fullName evidence="5">Endonuclease/exonuclease/phosphatase family domain-containing protein 1</fullName>
    </recommendedName>
</protein>
<dbReference type="InterPro" id="IPR010994">
    <property type="entry name" value="RuvA_2-like"/>
</dbReference>
<dbReference type="Proteomes" id="UP000001555">
    <property type="component" value="Unassembled WGS sequence"/>
</dbReference>
<dbReference type="EMBL" id="DS816394">
    <property type="protein sequence ID" value="EEC11437.1"/>
    <property type="molecule type" value="Genomic_DNA"/>
</dbReference>
<reference evidence="1 3" key="1">
    <citation type="submission" date="2008-03" db="EMBL/GenBank/DDBJ databases">
        <title>Annotation of Ixodes scapularis.</title>
        <authorList>
            <consortium name="Ixodes scapularis Genome Project Consortium"/>
            <person name="Caler E."/>
            <person name="Hannick L.I."/>
            <person name="Bidwell S."/>
            <person name="Joardar V."/>
            <person name="Thiagarajan M."/>
            <person name="Amedeo P."/>
            <person name="Galinsky K.J."/>
            <person name="Schobel S."/>
            <person name="Inman J."/>
            <person name="Hostetler J."/>
            <person name="Miller J."/>
            <person name="Hammond M."/>
            <person name="Megy K."/>
            <person name="Lawson D."/>
            <person name="Kodira C."/>
            <person name="Sutton G."/>
            <person name="Meyer J."/>
            <person name="Hill C.A."/>
            <person name="Birren B."/>
            <person name="Nene V."/>
            <person name="Collins F."/>
            <person name="Alarcon-Chaidez F."/>
            <person name="Wikel S."/>
            <person name="Strausberg R."/>
        </authorList>
    </citation>
    <scope>NUCLEOTIDE SEQUENCE [LARGE SCALE GENOMIC DNA]</scope>
    <source>
        <strain evidence="3">Wikel</strain>
        <strain evidence="1">Wikel colony</strain>
    </source>
</reference>
<dbReference type="AlphaFoldDB" id="B7PXW5"/>
<dbReference type="EnsemblMetazoa" id="ISCW020700-RA">
    <property type="protein sequence ID" value="ISCW020700-PA"/>
    <property type="gene ID" value="ISCW020700"/>
</dbReference>
<name>B7PXW5_IXOSC</name>
<dbReference type="PANTHER" id="PTHR21180:SF32">
    <property type="entry name" value="ENDONUCLEASE_EXONUCLEASE_PHOSPHATASE FAMILY DOMAIN-CONTAINING PROTEIN 1"/>
    <property type="match status" value="1"/>
</dbReference>
<dbReference type="EMBL" id="ABJB010438440">
    <property type="status" value="NOT_ANNOTATED_CDS"/>
    <property type="molecule type" value="Genomic_DNA"/>
</dbReference>
<keyword evidence="3" id="KW-1185">Reference proteome</keyword>
<sequence>MGQAHTVANGGGRRRRLSSLCHPFGAHSRNLSATFHATDSEVHWEQLNVNVATEEELMTLPRVTRHLARNIVDYRQAIGGFKKVEDLALVSGVGASLLQMLRPEITVRRNPRPPPRSPMNATRCSPPLHDLELYRLVGPLCRRPVQPGKAGEEVPPGCLVVALWNLAGLTTDKASNPGVLEVVCRTALENGTSKGLKLVECYTVDLDSCNNGLAGPCPCVARFKAPGLEFVMVSILLHSLKAHDMEQVFPSFVSVLGHKLAGEEHVLLMGDLPPTENAVRTLSAMGLKLLWPPKPHDSTQVWCSEKLHKRTDL</sequence>
<dbReference type="VEuPathDB" id="VectorBase:ISCI020700"/>
<accession>B7PXW5</accession>
<evidence type="ECO:0000313" key="2">
    <source>
        <dbReference type="EnsemblMetazoa" id="ISCW020700-PA"/>
    </source>
</evidence>
<keyword evidence="4" id="KW-1267">Proteomics identification</keyword>
<dbReference type="PaxDb" id="6945-B7PXW5"/>
<gene>
    <name evidence="1" type="ORF">IscW_ISCW020700</name>
</gene>
<proteinExistence type="evidence at protein level"/>